<name>A0A812B0T5_ACAPH</name>
<feature type="compositionally biased region" description="Polar residues" evidence="1">
    <location>
        <begin position="140"/>
        <end position="156"/>
    </location>
</feature>
<dbReference type="EMBL" id="CAHIKZ030000266">
    <property type="protein sequence ID" value="CAE1164881.1"/>
    <property type="molecule type" value="Genomic_DNA"/>
</dbReference>
<feature type="transmembrane region" description="Helical" evidence="2">
    <location>
        <begin position="25"/>
        <end position="47"/>
    </location>
</feature>
<reference evidence="3" key="1">
    <citation type="submission" date="2021-01" db="EMBL/GenBank/DDBJ databases">
        <authorList>
            <person name="Li R."/>
            <person name="Bekaert M."/>
        </authorList>
    </citation>
    <scope>NUCLEOTIDE SEQUENCE</scope>
    <source>
        <strain evidence="3">Farmed</strain>
    </source>
</reference>
<evidence type="ECO:0000256" key="1">
    <source>
        <dbReference type="SAM" id="MobiDB-lite"/>
    </source>
</evidence>
<accession>A0A812B0T5</accession>
<evidence type="ECO:0000313" key="4">
    <source>
        <dbReference type="Proteomes" id="UP000597762"/>
    </source>
</evidence>
<keyword evidence="2" id="KW-1133">Transmembrane helix</keyword>
<dbReference type="AlphaFoldDB" id="A0A812B0T5"/>
<gene>
    <name evidence="3" type="ORF">SPHA_8214</name>
</gene>
<feature type="region of interest" description="Disordered" evidence="1">
    <location>
        <begin position="108"/>
        <end position="156"/>
    </location>
</feature>
<keyword evidence="4" id="KW-1185">Reference proteome</keyword>
<dbReference type="PANTHER" id="PTHR16125">
    <property type="entry name" value="TRANSMEMBRANE PROTEIN 74"/>
    <property type="match status" value="1"/>
</dbReference>
<dbReference type="PANTHER" id="PTHR16125:SF1">
    <property type="entry name" value="TRANSMEMBRANE PROTEIN 74B-LIKE"/>
    <property type="match status" value="1"/>
</dbReference>
<comment type="caution">
    <text evidence="3">The sequence shown here is derived from an EMBL/GenBank/DDBJ whole genome shotgun (WGS) entry which is preliminary data.</text>
</comment>
<sequence>MSVDDDSTCCCTCRPGSGVHCTFDMFSLFSVIFLIIGLTLITIGYAIPRDYKFDPHKPARVMEAIEVEYARKRFALNICIMVGTGFVTLSGLIISFIVTWELCSNENEDNREIDPEQHEKPPSYGSICGDRENSAGEVAASTSEGAGMTRNSRAGS</sequence>
<dbReference type="Proteomes" id="UP000597762">
    <property type="component" value="Unassembled WGS sequence"/>
</dbReference>
<feature type="transmembrane region" description="Helical" evidence="2">
    <location>
        <begin position="74"/>
        <end position="100"/>
    </location>
</feature>
<evidence type="ECO:0000256" key="2">
    <source>
        <dbReference type="SAM" id="Phobius"/>
    </source>
</evidence>
<evidence type="ECO:0000313" key="3">
    <source>
        <dbReference type="EMBL" id="CAE1164881.1"/>
    </source>
</evidence>
<proteinExistence type="predicted"/>
<dbReference type="InterPro" id="IPR029695">
    <property type="entry name" value="TMEM74-like"/>
</dbReference>
<dbReference type="Pfam" id="PF14927">
    <property type="entry name" value="Neurensin"/>
    <property type="match status" value="1"/>
</dbReference>
<feature type="compositionally biased region" description="Basic and acidic residues" evidence="1">
    <location>
        <begin position="108"/>
        <end position="121"/>
    </location>
</feature>
<organism evidence="3 4">
    <name type="scientific">Acanthosepion pharaonis</name>
    <name type="common">Pharaoh cuttlefish</name>
    <name type="synonym">Sepia pharaonis</name>
    <dbReference type="NCBI Taxonomy" id="158019"/>
    <lineage>
        <taxon>Eukaryota</taxon>
        <taxon>Metazoa</taxon>
        <taxon>Spiralia</taxon>
        <taxon>Lophotrochozoa</taxon>
        <taxon>Mollusca</taxon>
        <taxon>Cephalopoda</taxon>
        <taxon>Coleoidea</taxon>
        <taxon>Decapodiformes</taxon>
        <taxon>Sepiida</taxon>
        <taxon>Sepiina</taxon>
        <taxon>Sepiidae</taxon>
        <taxon>Acanthosepion</taxon>
    </lineage>
</organism>
<keyword evidence="2" id="KW-0812">Transmembrane</keyword>
<protein>
    <submittedName>
        <fullName evidence="3">Uncharacterized protein</fullName>
    </submittedName>
</protein>
<keyword evidence="2" id="KW-0472">Membrane</keyword>